<dbReference type="OrthoDB" id="568723at2"/>
<reference evidence="2 3" key="1">
    <citation type="submission" date="2016-11" db="EMBL/GenBank/DDBJ databases">
        <title>Sphingorhabdus sp. LPB0140, isolated from marine environment.</title>
        <authorList>
            <person name="Kim E."/>
            <person name="Yi H."/>
        </authorList>
    </citation>
    <scope>NUCLEOTIDE SEQUENCE [LARGE SCALE GENOMIC DNA]</scope>
    <source>
        <strain evidence="2 3">LPB0140</strain>
    </source>
</reference>
<accession>A0A1L3J9R2</accession>
<evidence type="ECO:0000313" key="2">
    <source>
        <dbReference type="EMBL" id="APG61859.1"/>
    </source>
</evidence>
<keyword evidence="1" id="KW-0732">Signal</keyword>
<keyword evidence="3" id="KW-1185">Reference proteome</keyword>
<dbReference type="Proteomes" id="UP000242561">
    <property type="component" value="Chromosome"/>
</dbReference>
<dbReference type="AlphaFoldDB" id="A0A1L3J9R2"/>
<proteinExistence type="predicted"/>
<feature type="chain" id="PRO_5012114567" evidence="1">
    <location>
        <begin position="31"/>
        <end position="324"/>
    </location>
</feature>
<dbReference type="KEGG" id="sphl:LPB140_02355"/>
<evidence type="ECO:0000256" key="1">
    <source>
        <dbReference type="SAM" id="SignalP"/>
    </source>
</evidence>
<dbReference type="STRING" id="1913578.LPB140_02355"/>
<gene>
    <name evidence="2" type="ORF">LPB140_02355</name>
</gene>
<name>A0A1L3J9R2_9SPHN</name>
<feature type="signal peptide" evidence="1">
    <location>
        <begin position="1"/>
        <end position="30"/>
    </location>
</feature>
<dbReference type="RefSeq" id="WP_072558506.1">
    <property type="nucleotide sequence ID" value="NZ_CP018154.1"/>
</dbReference>
<organism evidence="2 3">
    <name type="scientific">Sphingorhabdus lutea</name>
    <dbReference type="NCBI Taxonomy" id="1913578"/>
    <lineage>
        <taxon>Bacteria</taxon>
        <taxon>Pseudomonadati</taxon>
        <taxon>Pseudomonadota</taxon>
        <taxon>Alphaproteobacteria</taxon>
        <taxon>Sphingomonadales</taxon>
        <taxon>Sphingomonadaceae</taxon>
        <taxon>Sphingorhabdus</taxon>
    </lineage>
</organism>
<protein>
    <submittedName>
        <fullName evidence="2">Uncharacterized protein</fullName>
    </submittedName>
</protein>
<evidence type="ECO:0000313" key="3">
    <source>
        <dbReference type="Proteomes" id="UP000242561"/>
    </source>
</evidence>
<dbReference type="EMBL" id="CP018154">
    <property type="protein sequence ID" value="APG61859.1"/>
    <property type="molecule type" value="Genomic_DNA"/>
</dbReference>
<sequence length="324" mass="34916">MGFTKSGLRGVILSISLIIGASITASSATAQFGILKDVAKKVAAPKVAKIIPQKQPVSTNIADAIYGVPEYDRFVPDIAQKSLTSLPRDEKGGFILAAGYYSFNAQSYCLHAGTHGPGGGDGYLYAPLKGTAQRAVQSILENSVAHPEIEQKEIQTLLWAIVARAKFENLSTRTKFVASQLLTPQEIAALNRDALGMLTDPAFAKITGGLPPFARQVLRAEADLRAMLSSSSSSYEELERIAVLTGAVERGEGSIDTPATRWSLHPDGYYIRYDPFGYSKTKVEIWVEVNSPAIGKTYNPAVHIAVPGNTSRQRLAQSAREYGK</sequence>